<evidence type="ECO:0000256" key="1">
    <source>
        <dbReference type="ARBA" id="ARBA00001164"/>
    </source>
</evidence>
<comment type="pathway">
    <text evidence="2 9">Amino-acid biosynthesis; L-tryptophan biosynthesis; L-tryptophan from chorismate: step 3/5.</text>
</comment>
<dbReference type="UniPathway" id="UPA00035">
    <property type="reaction ID" value="UER00042"/>
</dbReference>
<evidence type="ECO:0000256" key="2">
    <source>
        <dbReference type="ARBA" id="ARBA00004664"/>
    </source>
</evidence>
<reference evidence="11 12" key="1">
    <citation type="journal article" date="2017" name="PLoS ONE">
        <title>Development of a real-time PCR for detection of Staphylococcus pseudintermedius using a novel automated comparison of whole-genome sequences.</title>
        <authorList>
            <person name="Verstappen K.M."/>
            <person name="Huijbregts L."/>
            <person name="Spaninks M."/>
            <person name="Wagenaar J.A."/>
            <person name="Fluit A.C."/>
            <person name="Duim B."/>
        </authorList>
    </citation>
    <scope>NUCLEOTIDE SEQUENCE [LARGE SCALE GENOMIC DNA]</scope>
    <source>
        <strain evidence="11 12">215070706401-1</strain>
    </source>
</reference>
<keyword evidence="6 9" id="KW-0822">Tryptophan biosynthesis</keyword>
<dbReference type="SUPFAM" id="SSF51366">
    <property type="entry name" value="Ribulose-phoshate binding barrel"/>
    <property type="match status" value="1"/>
</dbReference>
<dbReference type="CDD" id="cd00405">
    <property type="entry name" value="PRAI"/>
    <property type="match status" value="1"/>
</dbReference>
<keyword evidence="5 9" id="KW-0028">Amino-acid biosynthesis</keyword>
<organism evidence="11 12">
    <name type="scientific">Staphylococcus delphini</name>
    <dbReference type="NCBI Taxonomy" id="53344"/>
    <lineage>
        <taxon>Bacteria</taxon>
        <taxon>Bacillati</taxon>
        <taxon>Bacillota</taxon>
        <taxon>Bacilli</taxon>
        <taxon>Bacillales</taxon>
        <taxon>Staphylococcaceae</taxon>
        <taxon>Staphylococcus</taxon>
        <taxon>Staphylococcus intermedius group</taxon>
    </lineage>
</organism>
<evidence type="ECO:0000259" key="10">
    <source>
        <dbReference type="Pfam" id="PF00697"/>
    </source>
</evidence>
<protein>
    <recommendedName>
        <fullName evidence="4 9">N-(5'-phosphoribosyl)anthranilate isomerase</fullName>
        <shortName evidence="9">PRAI</shortName>
        <ecNumber evidence="3 9">5.3.1.24</ecNumber>
    </recommendedName>
</protein>
<dbReference type="InterPro" id="IPR013785">
    <property type="entry name" value="Aldolase_TIM"/>
</dbReference>
<evidence type="ECO:0000256" key="8">
    <source>
        <dbReference type="ARBA" id="ARBA00023235"/>
    </source>
</evidence>
<dbReference type="EMBL" id="MWUU01000005">
    <property type="protein sequence ID" value="PCF55785.1"/>
    <property type="molecule type" value="Genomic_DNA"/>
</dbReference>
<keyword evidence="8 9" id="KW-0413">Isomerase</keyword>
<evidence type="ECO:0000256" key="3">
    <source>
        <dbReference type="ARBA" id="ARBA00012572"/>
    </source>
</evidence>
<dbReference type="HAMAP" id="MF_00135">
    <property type="entry name" value="PRAI"/>
    <property type="match status" value="1"/>
</dbReference>
<accession>A0A2A4GXY0</accession>
<evidence type="ECO:0000256" key="5">
    <source>
        <dbReference type="ARBA" id="ARBA00022605"/>
    </source>
</evidence>
<dbReference type="GO" id="GO:0004640">
    <property type="term" value="F:phosphoribosylanthranilate isomerase activity"/>
    <property type="evidence" value="ECO:0007669"/>
    <property type="project" value="UniProtKB-UniRule"/>
</dbReference>
<evidence type="ECO:0000313" key="12">
    <source>
        <dbReference type="Proteomes" id="UP000218335"/>
    </source>
</evidence>
<dbReference type="EC" id="5.3.1.24" evidence="3 9"/>
<evidence type="ECO:0000256" key="9">
    <source>
        <dbReference type="HAMAP-Rule" id="MF_00135"/>
    </source>
</evidence>
<dbReference type="NCBIfam" id="NF010563">
    <property type="entry name" value="PRK13958.1"/>
    <property type="match status" value="1"/>
</dbReference>
<evidence type="ECO:0000256" key="6">
    <source>
        <dbReference type="ARBA" id="ARBA00022822"/>
    </source>
</evidence>
<dbReference type="InterPro" id="IPR011060">
    <property type="entry name" value="RibuloseP-bd_barrel"/>
</dbReference>
<dbReference type="PANTHER" id="PTHR42894">
    <property type="entry name" value="N-(5'-PHOSPHORIBOSYL)ANTHRANILATE ISOMERASE"/>
    <property type="match status" value="1"/>
</dbReference>
<proteinExistence type="inferred from homology"/>
<evidence type="ECO:0000313" key="11">
    <source>
        <dbReference type="EMBL" id="PCF55785.1"/>
    </source>
</evidence>
<sequence>MYLKFCGFTQEADVREAVQHDIQAVGFITYPKSARYVDLAQLQKLSAHVPETMDRVAVTVNATMAQLKAIIEQTAINTIQFHGTESIEMITTVKARYPDIQLFKAIPADEKLSDNIERYGNVVERLLIDTPSSAFGGTGQVFDWRMLDTLSTSNYLVAGGVNSDNVRQLIQQHPNIAGIDIASGIEKAKGQKDHDKMAYIAKVLKGE</sequence>
<dbReference type="Proteomes" id="UP000218335">
    <property type="component" value="Unassembled WGS sequence"/>
</dbReference>
<feature type="domain" description="N-(5'phosphoribosyl) anthranilate isomerase (PRAI)" evidence="10">
    <location>
        <begin position="4"/>
        <end position="200"/>
    </location>
</feature>
<dbReference type="Gene3D" id="3.20.20.70">
    <property type="entry name" value="Aldolase class I"/>
    <property type="match status" value="1"/>
</dbReference>
<dbReference type="AlphaFoldDB" id="A0A2A4GXY0"/>
<dbReference type="PANTHER" id="PTHR42894:SF1">
    <property type="entry name" value="N-(5'-PHOSPHORIBOSYL)ANTHRANILATE ISOMERASE"/>
    <property type="match status" value="1"/>
</dbReference>
<gene>
    <name evidence="9" type="primary">trpF</name>
    <name evidence="11" type="ORF">B5C08_04805</name>
</gene>
<dbReference type="GO" id="GO:0000162">
    <property type="term" value="P:L-tryptophan biosynthetic process"/>
    <property type="evidence" value="ECO:0007669"/>
    <property type="project" value="UniProtKB-UniRule"/>
</dbReference>
<evidence type="ECO:0000256" key="7">
    <source>
        <dbReference type="ARBA" id="ARBA00023141"/>
    </source>
</evidence>
<comment type="caution">
    <text evidence="11">The sequence shown here is derived from an EMBL/GenBank/DDBJ whole genome shotgun (WGS) entry which is preliminary data.</text>
</comment>
<dbReference type="RefSeq" id="WP_096591084.1">
    <property type="nucleotide sequence ID" value="NZ_MWRM01000005.1"/>
</dbReference>
<dbReference type="InterPro" id="IPR044643">
    <property type="entry name" value="TrpF_fam"/>
</dbReference>
<keyword evidence="7 9" id="KW-0057">Aromatic amino acid biosynthesis</keyword>
<comment type="similarity">
    <text evidence="9">Belongs to the TrpF family.</text>
</comment>
<dbReference type="InterPro" id="IPR001240">
    <property type="entry name" value="PRAI_dom"/>
</dbReference>
<name>A0A2A4GXY0_9STAP</name>
<comment type="catalytic activity">
    <reaction evidence="1 9">
        <text>N-(5-phospho-beta-D-ribosyl)anthranilate = 1-(2-carboxyphenylamino)-1-deoxy-D-ribulose 5-phosphate</text>
        <dbReference type="Rhea" id="RHEA:21540"/>
        <dbReference type="ChEBI" id="CHEBI:18277"/>
        <dbReference type="ChEBI" id="CHEBI:58613"/>
        <dbReference type="EC" id="5.3.1.24"/>
    </reaction>
</comment>
<evidence type="ECO:0000256" key="4">
    <source>
        <dbReference type="ARBA" id="ARBA00022272"/>
    </source>
</evidence>
<dbReference type="Pfam" id="PF00697">
    <property type="entry name" value="PRAI"/>
    <property type="match status" value="1"/>
</dbReference>